<organism evidence="2">
    <name type="scientific">Prevotella sp. GTC17254</name>
    <dbReference type="NCBI Taxonomy" id="3236794"/>
    <lineage>
        <taxon>Bacteria</taxon>
        <taxon>Pseudomonadati</taxon>
        <taxon>Bacteroidota</taxon>
        <taxon>Bacteroidia</taxon>
        <taxon>Bacteroidales</taxon>
        <taxon>Prevotellaceae</taxon>
        <taxon>Prevotella</taxon>
    </lineage>
</organism>
<dbReference type="AlphaFoldDB" id="A0AB33IVB5"/>
<feature type="transmembrane region" description="Helical" evidence="1">
    <location>
        <begin position="20"/>
        <end position="37"/>
    </location>
</feature>
<proteinExistence type="predicted"/>
<evidence type="ECO:0000313" key="2">
    <source>
        <dbReference type="EMBL" id="BFO73184.1"/>
    </source>
</evidence>
<evidence type="ECO:0000256" key="1">
    <source>
        <dbReference type="SAM" id="Phobius"/>
    </source>
</evidence>
<protein>
    <submittedName>
        <fullName evidence="2">Uncharacterized protein</fullName>
    </submittedName>
</protein>
<gene>
    <name evidence="2" type="ORF">GTC17254_07810</name>
</gene>
<name>A0AB33IVB5_9BACT</name>
<keyword evidence="1" id="KW-0472">Membrane</keyword>
<reference evidence="2" key="1">
    <citation type="submission" date="2024-07" db="EMBL/GenBank/DDBJ databases">
        <title>Complete genome sequence of Prevotella sp. YM-2024 GTC17254.</title>
        <authorList>
            <person name="Hayashi M."/>
            <person name="Muto Y."/>
            <person name="Tanaka K."/>
            <person name="Niwa H."/>
        </authorList>
    </citation>
    <scope>NUCLEOTIDE SEQUENCE</scope>
    <source>
        <strain evidence="2">GTC17254</strain>
    </source>
</reference>
<dbReference type="EMBL" id="AP035786">
    <property type="protein sequence ID" value="BFO73184.1"/>
    <property type="molecule type" value="Genomic_DNA"/>
</dbReference>
<accession>A0AB33IVB5</accession>
<keyword evidence="1" id="KW-0812">Transmembrane</keyword>
<keyword evidence="1" id="KW-1133">Transmembrane helix</keyword>
<sequence>MSVYNLHTGIWVLNYFAKNLTWFLIYINVVCKFCCFSKNIRLKFWQFGYNAVLLHPLSPDNGVAFKKEFFEKIYIDREVVQERLFRIFFDMVRVG</sequence>